<dbReference type="SUPFAM" id="SSF53383">
    <property type="entry name" value="PLP-dependent transferases"/>
    <property type="match status" value="1"/>
</dbReference>
<dbReference type="EMBL" id="JBBNAF010000010">
    <property type="protein sequence ID" value="KAK9107902.1"/>
    <property type="molecule type" value="Genomic_DNA"/>
</dbReference>
<gene>
    <name evidence="2" type="ORF">Syun_023913</name>
</gene>
<dbReference type="AlphaFoldDB" id="A0AAP0FDQ9"/>
<comment type="caution">
    <text evidence="2">The sequence shown here is derived from an EMBL/GenBank/DDBJ whole genome shotgun (WGS) entry which is preliminary data.</text>
</comment>
<proteinExistence type="inferred from homology"/>
<evidence type="ECO:0000313" key="3">
    <source>
        <dbReference type="Proteomes" id="UP001420932"/>
    </source>
</evidence>
<name>A0AAP0FDQ9_9MAGN</name>
<dbReference type="InterPro" id="IPR015424">
    <property type="entry name" value="PyrdxlP-dep_Trfase"/>
</dbReference>
<accession>A0AAP0FDQ9</accession>
<dbReference type="GO" id="GO:0030170">
    <property type="term" value="F:pyridoxal phosphate binding"/>
    <property type="evidence" value="ECO:0007669"/>
    <property type="project" value="InterPro"/>
</dbReference>
<dbReference type="PANTHER" id="PTHR45688:SF13">
    <property type="entry name" value="ALANINE--GLYOXYLATE AMINOTRANSFERASE 2-LIKE"/>
    <property type="match status" value="1"/>
</dbReference>
<evidence type="ECO:0000256" key="1">
    <source>
        <dbReference type="ARBA" id="ARBA00008954"/>
    </source>
</evidence>
<evidence type="ECO:0000313" key="2">
    <source>
        <dbReference type="EMBL" id="KAK9107902.1"/>
    </source>
</evidence>
<dbReference type="Pfam" id="PF00202">
    <property type="entry name" value="Aminotran_3"/>
    <property type="match status" value="1"/>
</dbReference>
<dbReference type="GO" id="GO:0005739">
    <property type="term" value="C:mitochondrion"/>
    <property type="evidence" value="ECO:0007669"/>
    <property type="project" value="TreeGrafter"/>
</dbReference>
<protein>
    <submittedName>
        <fullName evidence="2">Uncharacterized protein</fullName>
    </submittedName>
</protein>
<organism evidence="2 3">
    <name type="scientific">Stephania yunnanensis</name>
    <dbReference type="NCBI Taxonomy" id="152371"/>
    <lineage>
        <taxon>Eukaryota</taxon>
        <taxon>Viridiplantae</taxon>
        <taxon>Streptophyta</taxon>
        <taxon>Embryophyta</taxon>
        <taxon>Tracheophyta</taxon>
        <taxon>Spermatophyta</taxon>
        <taxon>Magnoliopsida</taxon>
        <taxon>Ranunculales</taxon>
        <taxon>Menispermaceae</taxon>
        <taxon>Menispermoideae</taxon>
        <taxon>Cissampelideae</taxon>
        <taxon>Stephania</taxon>
    </lineage>
</organism>
<dbReference type="InterPro" id="IPR015422">
    <property type="entry name" value="PyrdxlP-dep_Trfase_small"/>
</dbReference>
<dbReference type="Gene3D" id="3.90.1150.10">
    <property type="entry name" value="Aspartate Aminotransferase, domain 1"/>
    <property type="match status" value="1"/>
</dbReference>
<keyword evidence="3" id="KW-1185">Reference proteome</keyword>
<sequence>MEGCLRGWRRVESRWTLLRRWLRPYAGLQDKFLLDSSFSNVHVCEASYRDRNGCVISSCVCFGSSSRPSKESELHAYGWAQSAMLSSLWFLAMLSSLCYVYVTRILCIGGNWKWYSSWSDGHAALKVLEKEKLQENAFVVGSYMKERLTSLKEKYERNVRGRGLMLGVELVTDRHLKTPAKTEILHVMEQMKDVGVLIGKGGLYGNVFESRILSRFTKEDAGEHLLFS</sequence>
<dbReference type="InterPro" id="IPR005814">
    <property type="entry name" value="Aminotrans_3"/>
</dbReference>
<dbReference type="PANTHER" id="PTHR45688">
    <property type="match status" value="1"/>
</dbReference>
<dbReference type="GO" id="GO:0008483">
    <property type="term" value="F:transaminase activity"/>
    <property type="evidence" value="ECO:0007669"/>
    <property type="project" value="InterPro"/>
</dbReference>
<dbReference type="Proteomes" id="UP001420932">
    <property type="component" value="Unassembled WGS sequence"/>
</dbReference>
<reference evidence="2 3" key="1">
    <citation type="submission" date="2024-01" db="EMBL/GenBank/DDBJ databases">
        <title>Genome assemblies of Stephania.</title>
        <authorList>
            <person name="Yang L."/>
        </authorList>
    </citation>
    <scope>NUCLEOTIDE SEQUENCE [LARGE SCALE GENOMIC DNA]</scope>
    <source>
        <strain evidence="2">YNDBR</strain>
        <tissue evidence="2">Leaf</tissue>
    </source>
</reference>
<comment type="similarity">
    <text evidence="1">Belongs to the class-III pyridoxal-phosphate-dependent aminotransferase family.</text>
</comment>